<name>A0A1B2IW83_9LACO</name>
<dbReference type="Gene3D" id="1.50.10.20">
    <property type="match status" value="1"/>
</dbReference>
<dbReference type="EMBL" id="CP014924">
    <property type="protein sequence ID" value="ANZ66303.1"/>
    <property type="molecule type" value="Genomic_DNA"/>
</dbReference>
<dbReference type="OrthoDB" id="411361at2"/>
<evidence type="ECO:0000313" key="3">
    <source>
        <dbReference type="Proteomes" id="UP000093267"/>
    </source>
</evidence>
<reference evidence="2 3" key="1">
    <citation type="submission" date="2016-03" db="EMBL/GenBank/DDBJ databases">
        <title>Pediococcus and Lactobacillus from brewery environment - whole genome sequencing and assembly.</title>
        <authorList>
            <person name="Behr J."/>
            <person name="Geissler A.J."/>
            <person name="Vogel R.F."/>
        </authorList>
    </citation>
    <scope>NUCLEOTIDE SEQUENCE [LARGE SCALE GENOMIC DNA]</scope>
    <source>
        <strain evidence="2 3">TMW 1.1995</strain>
    </source>
</reference>
<evidence type="ECO:0008006" key="4">
    <source>
        <dbReference type="Google" id="ProtNLM"/>
    </source>
</evidence>
<protein>
    <recommendedName>
        <fullName evidence="4">Squalene cyclase C-terminal domain-containing protein</fullName>
    </recommendedName>
</protein>
<gene>
    <name evidence="2" type="ORF">AYR63_03565</name>
</gene>
<dbReference type="STRING" id="240427.AYR62_12340"/>
<keyword evidence="3" id="KW-1185">Reference proteome</keyword>
<dbReference type="SUPFAM" id="SSF48239">
    <property type="entry name" value="Terpenoid cyclases/Protein prenyltransferases"/>
    <property type="match status" value="1"/>
</dbReference>
<organism evidence="2 3">
    <name type="scientific">Secundilactobacillus paracollinoides</name>
    <dbReference type="NCBI Taxonomy" id="240427"/>
    <lineage>
        <taxon>Bacteria</taxon>
        <taxon>Bacillati</taxon>
        <taxon>Bacillota</taxon>
        <taxon>Bacilli</taxon>
        <taxon>Lactobacillales</taxon>
        <taxon>Lactobacillaceae</taxon>
        <taxon>Secundilactobacillus</taxon>
    </lineage>
</organism>
<dbReference type="Proteomes" id="UP000093267">
    <property type="component" value="Chromosome"/>
</dbReference>
<dbReference type="AlphaFoldDB" id="A0A1B2IW83"/>
<feature type="chain" id="PRO_5038554550" description="Squalene cyclase C-terminal domain-containing protein" evidence="1">
    <location>
        <begin position="26"/>
        <end position="316"/>
    </location>
</feature>
<evidence type="ECO:0000256" key="1">
    <source>
        <dbReference type="SAM" id="SignalP"/>
    </source>
</evidence>
<dbReference type="RefSeq" id="WP_065901676.1">
    <property type="nucleotide sequence ID" value="NZ_CP014912.1"/>
</dbReference>
<accession>A0A1B2IW83</accession>
<dbReference type="InterPro" id="IPR008930">
    <property type="entry name" value="Terpenoid_cyclase/PrenylTrfase"/>
</dbReference>
<feature type="signal peptide" evidence="1">
    <location>
        <begin position="1"/>
        <end position="25"/>
    </location>
</feature>
<proteinExistence type="predicted"/>
<evidence type="ECO:0000313" key="2">
    <source>
        <dbReference type="EMBL" id="ANZ66303.1"/>
    </source>
</evidence>
<keyword evidence="1" id="KW-0732">Signal</keyword>
<sequence length="316" mass="33473">MVKGKKILYGLLSVCATALVGVSLSGVTTPTASYTKAINAGASYIKTKTTKSDLDAWDALAVKRSPYGMSSKAKAVFKKELAAHFKSLDGHYSAVDYERSMIGALSIGSNPEKYESTNLVSGIIKTAPKSNAGINGKIWGIIALSSKNYGSKSNAAVKTLVSQVVKAQNSAGGWAISGTASDVDVTGMALMALSMHKSYSGVKTAISKATSLLKNKAYQKSGDFIIASAFTTKANSDSNAMALAGLSAAGVNTDTYKGTSSITPVKRLMKFQKSTGQFRWLWNSNTGALHMSTQQATYALEQYRNYKLHKGSIFSF</sequence>